<dbReference type="SUPFAM" id="SSF56349">
    <property type="entry name" value="DNA breaking-rejoining enzymes"/>
    <property type="match status" value="1"/>
</dbReference>
<accession>A0A2I5HDK0</accession>
<sequence length="407" mass="47629">MSVEYGLKCFTLNSGERYCQVIDKTSGVPLYYPNLYITLESRNKGASISTIELVAGSLLSFERYLFYAKIDIRNRITDFSFLSNAELDALYNYISKRHKRLKVVNIRRLPEVADRTRHFRITTIINYLKWYISEIIPFMSDEQIHKTGLFIKRIESRKPRIKQSYYSDVESKALDEKQQKELRKIIDIGSLKNPFKPEVQLRNYLLIHILLELGIRCGEILNIQIKDINFDNSILSIIRRPDEIKDPRKKQPLVKTNERTLPLSPHLVSKIKEYIFDHRKQTPGVSSNAYLFITHKKGATLGHPLSISAYHKIIDKIRSSSLLLNKFTGHTLRHTWNYNFSVMAINKQRNIKSHNAEKYRSYLMGWEQNSGTAQTYNKKFIESESHKLMMEMSEAFFYGLGENKDGR</sequence>
<dbReference type="GO" id="GO:0003677">
    <property type="term" value="F:DNA binding"/>
    <property type="evidence" value="ECO:0007669"/>
    <property type="project" value="UniProtKB-KW"/>
</dbReference>
<evidence type="ECO:0000256" key="1">
    <source>
        <dbReference type="ARBA" id="ARBA00008857"/>
    </source>
</evidence>
<proteinExistence type="inferred from homology"/>
<dbReference type="Proteomes" id="UP000230639">
    <property type="component" value="Chromosome"/>
</dbReference>
<dbReference type="CDD" id="cd00397">
    <property type="entry name" value="DNA_BRE_C"/>
    <property type="match status" value="1"/>
</dbReference>
<dbReference type="PANTHER" id="PTHR30349:SF41">
    <property type="entry name" value="INTEGRASE_RECOMBINASE PROTEIN MJ0367-RELATED"/>
    <property type="match status" value="1"/>
</dbReference>
<evidence type="ECO:0000256" key="3">
    <source>
        <dbReference type="ARBA" id="ARBA00023125"/>
    </source>
</evidence>
<feature type="domain" description="Tyr recombinase" evidence="5">
    <location>
        <begin position="169"/>
        <end position="390"/>
    </location>
</feature>
<evidence type="ECO:0000256" key="2">
    <source>
        <dbReference type="ARBA" id="ARBA00022908"/>
    </source>
</evidence>
<dbReference type="GO" id="GO:0006310">
    <property type="term" value="P:DNA recombination"/>
    <property type="evidence" value="ECO:0007669"/>
    <property type="project" value="UniProtKB-KW"/>
</dbReference>
<dbReference type="PROSITE" id="PS51898">
    <property type="entry name" value="TYR_RECOMBINASE"/>
    <property type="match status" value="1"/>
</dbReference>
<dbReference type="InterPro" id="IPR013762">
    <property type="entry name" value="Integrase-like_cat_sf"/>
</dbReference>
<dbReference type="InterPro" id="IPR002104">
    <property type="entry name" value="Integrase_catalytic"/>
</dbReference>
<evidence type="ECO:0000313" key="6">
    <source>
        <dbReference type="EMBL" id="ATW53421.1"/>
    </source>
</evidence>
<name>A0A2I5HDK0_SALDZ</name>
<dbReference type="PANTHER" id="PTHR30349">
    <property type="entry name" value="PHAGE INTEGRASE-RELATED"/>
    <property type="match status" value="1"/>
</dbReference>
<keyword evidence="2" id="KW-0229">DNA integration</keyword>
<organism evidence="6 7">
    <name type="scientific">Salmonella diarizonae</name>
    <dbReference type="NCBI Taxonomy" id="59204"/>
    <lineage>
        <taxon>Bacteria</taxon>
        <taxon>Pseudomonadati</taxon>
        <taxon>Pseudomonadota</taxon>
        <taxon>Gammaproteobacteria</taxon>
        <taxon>Enterobacterales</taxon>
        <taxon>Enterobacteriaceae</taxon>
        <taxon>Salmonella</taxon>
    </lineage>
</organism>
<dbReference type="RefSeq" id="WP_021545725.1">
    <property type="nucleotide sequence ID" value="NZ_CP011288.1"/>
</dbReference>
<dbReference type="EMBL" id="CP023345">
    <property type="protein sequence ID" value="ATW53421.1"/>
    <property type="molecule type" value="Genomic_DNA"/>
</dbReference>
<reference evidence="6 7" key="1">
    <citation type="submission" date="2017-09" db="EMBL/GenBank/DDBJ databases">
        <title>Complete genome of Salmonella enterica subsp. diarizonae isolated from stool of a patient with bacterial enteropathy.</title>
        <authorList>
            <person name="Zhou J."/>
            <person name="Chen Q."/>
            <person name="Guo L."/>
            <person name="Fan J."/>
        </authorList>
    </citation>
    <scope>NUCLEOTIDE SEQUENCE [LARGE SCALE GENOMIC DNA]</scope>
    <source>
        <strain evidence="6 7">HZS154</strain>
    </source>
</reference>
<keyword evidence="3" id="KW-0238">DNA-binding</keyword>
<comment type="similarity">
    <text evidence="1">Belongs to the 'phage' integrase family.</text>
</comment>
<keyword evidence="4" id="KW-0233">DNA recombination</keyword>
<evidence type="ECO:0000259" key="5">
    <source>
        <dbReference type="PROSITE" id="PS51898"/>
    </source>
</evidence>
<dbReference type="Pfam" id="PF00589">
    <property type="entry name" value="Phage_integrase"/>
    <property type="match status" value="1"/>
</dbReference>
<dbReference type="AlphaFoldDB" id="A0A2I5HDK0"/>
<protein>
    <submittedName>
        <fullName evidence="6">Integrase</fullName>
    </submittedName>
</protein>
<dbReference type="InterPro" id="IPR011010">
    <property type="entry name" value="DNA_brk_join_enz"/>
</dbReference>
<dbReference type="InterPro" id="IPR050090">
    <property type="entry name" value="Tyrosine_recombinase_XerCD"/>
</dbReference>
<evidence type="ECO:0000256" key="4">
    <source>
        <dbReference type="ARBA" id="ARBA00023172"/>
    </source>
</evidence>
<evidence type="ECO:0000313" key="7">
    <source>
        <dbReference type="Proteomes" id="UP000230639"/>
    </source>
</evidence>
<dbReference type="Gene3D" id="1.10.443.10">
    <property type="entry name" value="Intergrase catalytic core"/>
    <property type="match status" value="1"/>
</dbReference>
<dbReference type="STRING" id="59204.UQ49_18455"/>
<dbReference type="GO" id="GO:0015074">
    <property type="term" value="P:DNA integration"/>
    <property type="evidence" value="ECO:0007669"/>
    <property type="project" value="UniProtKB-KW"/>
</dbReference>
<gene>
    <name evidence="6" type="ORF">CNQ75_02070</name>
</gene>